<sequence length="277" mass="31164">MQCVVRDLPLFYEVRGTGMPILCLHGFGCDHQQMTGCLEPLFSQQAGWQRIYLDLPGMGRTPGRDDITSSDDILALVLDFIDAVIGDQPFLLIGASYGGYLCQAILHQRFARVVGMALLCPGVLMERAQRDLPAQTVLVENPALLAELDAADAEEFASIAVVQDRAVWERFQREILSGAKLADEAFLQKISQRYSCSFDVRKLPQPFLRPVLLLTGRQDHVTGYRDVWQILENYPRGTFAVLDRAGHNLPAEQPHLFTALMHEWLERVQEALQKRDA</sequence>
<dbReference type="Gene3D" id="3.40.50.1820">
    <property type="entry name" value="alpha/beta hydrolase"/>
    <property type="match status" value="1"/>
</dbReference>
<dbReference type="Proteomes" id="UP000248806">
    <property type="component" value="Unassembled WGS sequence"/>
</dbReference>
<evidence type="ECO:0000313" key="2">
    <source>
        <dbReference type="EMBL" id="PZW24026.1"/>
    </source>
</evidence>
<proteinExistence type="predicted"/>
<name>A0A326U1Q3_THEHA</name>
<dbReference type="SUPFAM" id="SSF53474">
    <property type="entry name" value="alpha/beta-Hydrolases"/>
    <property type="match status" value="1"/>
</dbReference>
<dbReference type="PANTHER" id="PTHR43798:SF6">
    <property type="entry name" value="HYDROLASE, PUTATIVE (AFU_ORTHOLOGUE AFUA_4G13070)-RELATED"/>
    <property type="match status" value="1"/>
</dbReference>
<comment type="caution">
    <text evidence="2">The sequence shown here is derived from an EMBL/GenBank/DDBJ whole genome shotgun (WGS) entry which is preliminary data.</text>
</comment>
<gene>
    <name evidence="2" type="ORF">EI42_04717</name>
</gene>
<dbReference type="EMBL" id="QKUF01000023">
    <property type="protein sequence ID" value="PZW24026.1"/>
    <property type="molecule type" value="Genomic_DNA"/>
</dbReference>
<dbReference type="PANTHER" id="PTHR43798">
    <property type="entry name" value="MONOACYLGLYCEROL LIPASE"/>
    <property type="match status" value="1"/>
</dbReference>
<protein>
    <submittedName>
        <fullName evidence="2">Pimeloyl-ACP methyl ester carboxylesterase</fullName>
    </submittedName>
</protein>
<dbReference type="OrthoDB" id="1376138at2"/>
<organism evidence="2 3">
    <name type="scientific">Thermosporothrix hazakensis</name>
    <dbReference type="NCBI Taxonomy" id="644383"/>
    <lineage>
        <taxon>Bacteria</taxon>
        <taxon>Bacillati</taxon>
        <taxon>Chloroflexota</taxon>
        <taxon>Ktedonobacteria</taxon>
        <taxon>Ktedonobacterales</taxon>
        <taxon>Thermosporotrichaceae</taxon>
        <taxon>Thermosporothrix</taxon>
    </lineage>
</organism>
<reference evidence="2 3" key="1">
    <citation type="submission" date="2018-06" db="EMBL/GenBank/DDBJ databases">
        <title>Genomic Encyclopedia of Archaeal and Bacterial Type Strains, Phase II (KMG-II): from individual species to whole genera.</title>
        <authorList>
            <person name="Goeker M."/>
        </authorList>
    </citation>
    <scope>NUCLEOTIDE SEQUENCE [LARGE SCALE GENOMIC DNA]</scope>
    <source>
        <strain evidence="2 3">ATCC BAA-1881</strain>
    </source>
</reference>
<dbReference type="AlphaFoldDB" id="A0A326U1Q3"/>
<evidence type="ECO:0000313" key="3">
    <source>
        <dbReference type="Proteomes" id="UP000248806"/>
    </source>
</evidence>
<keyword evidence="3" id="KW-1185">Reference proteome</keyword>
<accession>A0A326U1Q3</accession>
<dbReference type="Pfam" id="PF12697">
    <property type="entry name" value="Abhydrolase_6"/>
    <property type="match status" value="1"/>
</dbReference>
<dbReference type="InterPro" id="IPR029058">
    <property type="entry name" value="AB_hydrolase_fold"/>
</dbReference>
<evidence type="ECO:0000259" key="1">
    <source>
        <dbReference type="Pfam" id="PF12697"/>
    </source>
</evidence>
<feature type="domain" description="AB hydrolase-1" evidence="1">
    <location>
        <begin position="21"/>
        <end position="258"/>
    </location>
</feature>
<dbReference type="InterPro" id="IPR000073">
    <property type="entry name" value="AB_hydrolase_1"/>
</dbReference>
<dbReference type="InterPro" id="IPR050266">
    <property type="entry name" value="AB_hydrolase_sf"/>
</dbReference>
<dbReference type="RefSeq" id="WP_111325026.1">
    <property type="nucleotide sequence ID" value="NZ_BIFX01000002.1"/>
</dbReference>